<keyword evidence="5" id="KW-0963">Cytoplasm</keyword>
<name>A0AA38SDT0_9ASTR</name>
<dbReference type="GO" id="GO:0032259">
    <property type="term" value="P:methylation"/>
    <property type="evidence" value="ECO:0007669"/>
    <property type="project" value="UniProtKB-KW"/>
</dbReference>
<dbReference type="GO" id="GO:0005634">
    <property type="term" value="C:nucleus"/>
    <property type="evidence" value="ECO:0007669"/>
    <property type="project" value="UniProtKB-SubCell"/>
</dbReference>
<gene>
    <name evidence="9" type="ORF">OSB04_027540</name>
</gene>
<evidence type="ECO:0000313" key="10">
    <source>
        <dbReference type="Proteomes" id="UP001172457"/>
    </source>
</evidence>
<evidence type="ECO:0000256" key="4">
    <source>
        <dbReference type="ARBA" id="ARBA00020594"/>
    </source>
</evidence>
<dbReference type="GO" id="GO:0005737">
    <property type="term" value="C:cytoplasm"/>
    <property type="evidence" value="ECO:0007669"/>
    <property type="project" value="UniProtKB-SubCell"/>
</dbReference>
<dbReference type="PANTHER" id="PTHR13539">
    <property type="entry name" value="CALMODULIN-LYSINE N-METHYLTRANSFERASE"/>
    <property type="match status" value="1"/>
</dbReference>
<evidence type="ECO:0000313" key="9">
    <source>
        <dbReference type="EMBL" id="KAJ9541034.1"/>
    </source>
</evidence>
<comment type="caution">
    <text evidence="9">The sequence shown here is derived from an EMBL/GenBank/DDBJ whole genome shotgun (WGS) entry which is preliminary data.</text>
</comment>
<reference evidence="9" key="1">
    <citation type="submission" date="2023-03" db="EMBL/GenBank/DDBJ databases">
        <title>Chromosome-scale reference genome and RAD-based genetic map of yellow starthistle (Centaurea solstitialis) reveal putative structural variation and QTLs associated with invader traits.</title>
        <authorList>
            <person name="Reatini B."/>
            <person name="Cang F.A."/>
            <person name="Jiang Q."/>
            <person name="Mckibben M.T.W."/>
            <person name="Barker M.S."/>
            <person name="Rieseberg L.H."/>
            <person name="Dlugosch K.M."/>
        </authorList>
    </citation>
    <scope>NUCLEOTIDE SEQUENCE</scope>
    <source>
        <strain evidence="9">CAN-66</strain>
        <tissue evidence="9">Leaf</tissue>
    </source>
</reference>
<dbReference type="PANTHER" id="PTHR13539:SF3">
    <property type="entry name" value="CALMODULIN-LYSINE N-METHYLTRANSFERASE"/>
    <property type="match status" value="1"/>
</dbReference>
<dbReference type="CDD" id="cd02440">
    <property type="entry name" value="AdoMet_MTases"/>
    <property type="match status" value="1"/>
</dbReference>
<dbReference type="Pfam" id="PF10294">
    <property type="entry name" value="Methyltransf_16"/>
    <property type="match status" value="1"/>
</dbReference>
<dbReference type="Gene3D" id="3.40.50.150">
    <property type="entry name" value="Vaccinia Virus protein VP39"/>
    <property type="match status" value="1"/>
</dbReference>
<keyword evidence="8" id="KW-0539">Nucleus</keyword>
<evidence type="ECO:0000256" key="8">
    <source>
        <dbReference type="ARBA" id="ARBA00023242"/>
    </source>
</evidence>
<evidence type="ECO:0000256" key="2">
    <source>
        <dbReference type="ARBA" id="ARBA00004496"/>
    </source>
</evidence>
<keyword evidence="6" id="KW-0489">Methyltransferase</keyword>
<evidence type="ECO:0000256" key="3">
    <source>
        <dbReference type="ARBA" id="ARBA00011914"/>
    </source>
</evidence>
<dbReference type="EC" id="2.1.1.60" evidence="3"/>
<organism evidence="9 10">
    <name type="scientific">Centaurea solstitialis</name>
    <name type="common">yellow star-thistle</name>
    <dbReference type="NCBI Taxonomy" id="347529"/>
    <lineage>
        <taxon>Eukaryota</taxon>
        <taxon>Viridiplantae</taxon>
        <taxon>Streptophyta</taxon>
        <taxon>Embryophyta</taxon>
        <taxon>Tracheophyta</taxon>
        <taxon>Spermatophyta</taxon>
        <taxon>Magnoliopsida</taxon>
        <taxon>eudicotyledons</taxon>
        <taxon>Gunneridae</taxon>
        <taxon>Pentapetalae</taxon>
        <taxon>asterids</taxon>
        <taxon>campanulids</taxon>
        <taxon>Asterales</taxon>
        <taxon>Asteraceae</taxon>
        <taxon>Carduoideae</taxon>
        <taxon>Cardueae</taxon>
        <taxon>Centaureinae</taxon>
        <taxon>Centaurea</taxon>
    </lineage>
</organism>
<evidence type="ECO:0000256" key="1">
    <source>
        <dbReference type="ARBA" id="ARBA00004123"/>
    </source>
</evidence>
<dbReference type="InterPro" id="IPR019410">
    <property type="entry name" value="Methyltransf_16"/>
</dbReference>
<dbReference type="GO" id="GO:0018025">
    <property type="term" value="F:calmodulin-lysine N-methyltransferase activity"/>
    <property type="evidence" value="ECO:0007669"/>
    <property type="project" value="UniProtKB-EC"/>
</dbReference>
<protein>
    <recommendedName>
        <fullName evidence="4">Calmodulin-lysine N-methyltransferase</fullName>
        <ecNumber evidence="3">2.1.1.60</ecNumber>
    </recommendedName>
</protein>
<sequence>MENSSRKASSLRCDLEIWCADAQSEIGIKRISRKANQGFSLIPFCLLDNCHPQLKPTEACVCYTLPNHTATKLFLYQRVDNCANLDDFKICNTYDIDNTGLVCSWPSEEVLAYYCLSQLDLFRSKRVIELGSGYGLAGLVIAAVTEASEVVISDGNPQVVDYIQRNINANSSVFGGTKVTSMMLHWNQEEASDISNSFDIIVASDCTFFKEFHKGLVQTIKCLLKKEGPSEAIFFGPKRGKSLDEFLAEVKESGLQFTMDEVYDTEVWRRHERFINNDASWPNYEKDHCYPLLVRITL</sequence>
<dbReference type="Proteomes" id="UP001172457">
    <property type="component" value="Chromosome 7"/>
</dbReference>
<dbReference type="InterPro" id="IPR025800">
    <property type="entry name" value="CaM-Lys-N-MeTrfase"/>
</dbReference>
<evidence type="ECO:0000256" key="5">
    <source>
        <dbReference type="ARBA" id="ARBA00022490"/>
    </source>
</evidence>
<evidence type="ECO:0000256" key="7">
    <source>
        <dbReference type="ARBA" id="ARBA00022679"/>
    </source>
</evidence>
<proteinExistence type="predicted"/>
<keyword evidence="7" id="KW-0808">Transferase</keyword>
<dbReference type="InterPro" id="IPR029063">
    <property type="entry name" value="SAM-dependent_MTases_sf"/>
</dbReference>
<keyword evidence="10" id="KW-1185">Reference proteome</keyword>
<evidence type="ECO:0000256" key="6">
    <source>
        <dbReference type="ARBA" id="ARBA00022603"/>
    </source>
</evidence>
<dbReference type="SUPFAM" id="SSF53335">
    <property type="entry name" value="S-adenosyl-L-methionine-dependent methyltransferases"/>
    <property type="match status" value="1"/>
</dbReference>
<dbReference type="AlphaFoldDB" id="A0AA38SDT0"/>
<dbReference type="EMBL" id="JARYMX010000007">
    <property type="protein sequence ID" value="KAJ9541034.1"/>
    <property type="molecule type" value="Genomic_DNA"/>
</dbReference>
<comment type="subcellular location">
    <subcellularLocation>
        <location evidence="2">Cytoplasm</location>
    </subcellularLocation>
    <subcellularLocation>
        <location evidence="1">Nucleus</location>
    </subcellularLocation>
</comment>
<accession>A0AA38SDT0</accession>